<feature type="transmembrane region" description="Helical" evidence="2">
    <location>
        <begin position="231"/>
        <end position="256"/>
    </location>
</feature>
<feature type="transmembrane region" description="Helical" evidence="2">
    <location>
        <begin position="562"/>
        <end position="583"/>
    </location>
</feature>
<organism evidence="3 4">
    <name type="scientific">Pholiota conissans</name>
    <dbReference type="NCBI Taxonomy" id="109636"/>
    <lineage>
        <taxon>Eukaryota</taxon>
        <taxon>Fungi</taxon>
        <taxon>Dikarya</taxon>
        <taxon>Basidiomycota</taxon>
        <taxon>Agaricomycotina</taxon>
        <taxon>Agaricomycetes</taxon>
        <taxon>Agaricomycetidae</taxon>
        <taxon>Agaricales</taxon>
        <taxon>Agaricineae</taxon>
        <taxon>Strophariaceae</taxon>
        <taxon>Pholiota</taxon>
    </lineage>
</organism>
<keyword evidence="2" id="KW-0472">Membrane</keyword>
<feature type="compositionally biased region" description="Low complexity" evidence="1">
    <location>
        <begin position="700"/>
        <end position="711"/>
    </location>
</feature>
<keyword evidence="4" id="KW-1185">Reference proteome</keyword>
<dbReference type="Proteomes" id="UP000807469">
    <property type="component" value="Unassembled WGS sequence"/>
</dbReference>
<comment type="caution">
    <text evidence="3">The sequence shown here is derived from an EMBL/GenBank/DDBJ whole genome shotgun (WGS) entry which is preliminary data.</text>
</comment>
<dbReference type="InterPro" id="IPR021840">
    <property type="entry name" value="DUF3433"/>
</dbReference>
<feature type="region of interest" description="Disordered" evidence="1">
    <location>
        <begin position="645"/>
        <end position="729"/>
    </location>
</feature>
<name>A0A9P5YXB5_9AGAR</name>
<dbReference type="AlphaFoldDB" id="A0A9P5YXB5"/>
<evidence type="ECO:0000313" key="3">
    <source>
        <dbReference type="EMBL" id="KAF9476818.1"/>
    </source>
</evidence>
<dbReference type="PANTHER" id="PTHR37544">
    <property type="entry name" value="SPRAY-RELATED"/>
    <property type="match status" value="1"/>
</dbReference>
<dbReference type="Pfam" id="PF11915">
    <property type="entry name" value="DUF3433"/>
    <property type="match status" value="1"/>
</dbReference>
<protein>
    <submittedName>
        <fullName evidence="3">Uncharacterized protein</fullName>
    </submittedName>
</protein>
<accession>A0A9P5YXB5</accession>
<reference evidence="3" key="1">
    <citation type="submission" date="2020-11" db="EMBL/GenBank/DDBJ databases">
        <authorList>
            <consortium name="DOE Joint Genome Institute"/>
            <person name="Ahrendt S."/>
            <person name="Riley R."/>
            <person name="Andreopoulos W."/>
            <person name="Labutti K."/>
            <person name="Pangilinan J."/>
            <person name="Ruiz-Duenas F.J."/>
            <person name="Barrasa J.M."/>
            <person name="Sanchez-Garcia M."/>
            <person name="Camarero S."/>
            <person name="Miyauchi S."/>
            <person name="Serrano A."/>
            <person name="Linde D."/>
            <person name="Babiker R."/>
            <person name="Drula E."/>
            <person name="Ayuso-Fernandez I."/>
            <person name="Pacheco R."/>
            <person name="Padilla G."/>
            <person name="Ferreira P."/>
            <person name="Barriuso J."/>
            <person name="Kellner H."/>
            <person name="Castanera R."/>
            <person name="Alfaro M."/>
            <person name="Ramirez L."/>
            <person name="Pisabarro A.G."/>
            <person name="Kuo A."/>
            <person name="Tritt A."/>
            <person name="Lipzen A."/>
            <person name="He G."/>
            <person name="Yan M."/>
            <person name="Ng V."/>
            <person name="Cullen D."/>
            <person name="Martin F."/>
            <person name="Rosso M.-N."/>
            <person name="Henrissat B."/>
            <person name="Hibbett D."/>
            <person name="Martinez A.T."/>
            <person name="Grigoriev I.V."/>
        </authorList>
    </citation>
    <scope>NUCLEOTIDE SEQUENCE</scope>
    <source>
        <strain evidence="3">CIRM-BRFM 674</strain>
    </source>
</reference>
<feature type="region of interest" description="Disordered" evidence="1">
    <location>
        <begin position="1"/>
        <end position="25"/>
    </location>
</feature>
<keyword evidence="2" id="KW-1133">Transmembrane helix</keyword>
<dbReference type="PANTHER" id="PTHR37544:SF3">
    <property type="entry name" value="SPRAY"/>
    <property type="match status" value="1"/>
</dbReference>
<feature type="transmembrane region" description="Helical" evidence="2">
    <location>
        <begin position="122"/>
        <end position="144"/>
    </location>
</feature>
<evidence type="ECO:0000313" key="4">
    <source>
        <dbReference type="Proteomes" id="UP000807469"/>
    </source>
</evidence>
<dbReference type="EMBL" id="MU155281">
    <property type="protein sequence ID" value="KAF9476818.1"/>
    <property type="molecule type" value="Genomic_DNA"/>
</dbReference>
<sequence length="729" mass="78238">MDHSLSAGQRGPDRDPAFLSNNPAAFRRGSAQSDGFLSIQTTSTPAPSPKLPYTLSVNAPASSNLLVNANEKFADAQASDNHVQFATYSAEKAAPPLGNPPVSPTTLARDAKNRIPLPLRPYFWVPLIVFLVAGAIALEVALHVSNERQGWASGTALQSSVALHYAYTLPPVVIAAGTVALWAWTDIEIKKMQPYVDLVHGDSPPHRSLLLDYTRDNNFFVWTRAAKNQHYLVAIASLMVLVTLSFQPLAAALLVVRDTWIQLPDVTMTNLASIGLNQNSQFNDLTSFLAGAGYASSSVLYNFPPPSFIQVPYTIAPFQLPIALTTNGTAFANTTALKTSTGCQTATVQMTQMPNSAWLNEASVNGCSFSFNVTNNSEILFGVDTPTCLSNPPAQFSPVVFWFFSYVPTAVASATFCTQSFSLWEVNAGVDIRIGNITSVSELRPFSASSNFSSTAGNVTGDPLDGRAYNGVAFNLTNPDAFVLARQSAVRLQLPAGVYQAALQTPQGFTGSFGDALSALVDDVYGIYLALVAKEVYFLPDNEPINVQVKTFQQRVWLSAPAVHLLTTAFLILAFFGTIVHLFHRADRRHLRLTHLPGTIASAVSIGAQTQVGVVLAGRHAERDLRAALADKRFRMNPDTMRIIMDSEEGYEVPRGDTPPGSPAGRRKSMLDVLQGRRASRRFSVGQPQRLSTAGGGGTTPTSPRSPLTPGALNSPPKSPVAAPGSQMA</sequence>
<proteinExistence type="predicted"/>
<evidence type="ECO:0000256" key="2">
    <source>
        <dbReference type="SAM" id="Phobius"/>
    </source>
</evidence>
<dbReference type="OrthoDB" id="3248909at2759"/>
<gene>
    <name evidence="3" type="ORF">BDN70DRAFT_862706</name>
</gene>
<feature type="transmembrane region" description="Helical" evidence="2">
    <location>
        <begin position="164"/>
        <end position="184"/>
    </location>
</feature>
<keyword evidence="2" id="KW-0812">Transmembrane</keyword>
<evidence type="ECO:0000256" key="1">
    <source>
        <dbReference type="SAM" id="MobiDB-lite"/>
    </source>
</evidence>